<evidence type="ECO:0000256" key="4">
    <source>
        <dbReference type="ARBA" id="ARBA00022448"/>
    </source>
</evidence>
<proteinExistence type="inferred from homology"/>
<evidence type="ECO:0000256" key="1">
    <source>
        <dbReference type="ARBA" id="ARBA00004429"/>
    </source>
</evidence>
<dbReference type="Pfam" id="PF14849">
    <property type="entry name" value="YidC_periplas"/>
    <property type="match status" value="1"/>
</dbReference>
<feature type="domain" description="Membrane insertase YidC N-terminal" evidence="15">
    <location>
        <begin position="73"/>
        <end position="345"/>
    </location>
</feature>
<dbReference type="InterPro" id="IPR047196">
    <property type="entry name" value="YidC_ALB_C"/>
</dbReference>
<dbReference type="NCBIfam" id="TIGR03593">
    <property type="entry name" value="yidC_nterm"/>
    <property type="match status" value="1"/>
</dbReference>
<reference evidence="16 17" key="1">
    <citation type="journal article" date="2014" name="Genome Announc.">
        <title>Draft Genome Sequence of the Agar-Degrading Bacterium Catenovulum sp. Strain DS-2, Isolated from Intestines of Haliotis diversicolor.</title>
        <authorList>
            <person name="Shan D."/>
            <person name="Li X."/>
            <person name="Gu Z."/>
            <person name="Wei G."/>
            <person name="Gao Z."/>
            <person name="Shao Z."/>
        </authorList>
    </citation>
    <scope>NUCLEOTIDE SEQUENCE [LARGE SCALE GENOMIC DNA]</scope>
    <source>
        <strain evidence="16 17">DS-2</strain>
    </source>
</reference>
<keyword evidence="9 13" id="KW-0472">Membrane</keyword>
<evidence type="ECO:0000256" key="7">
    <source>
        <dbReference type="ARBA" id="ARBA00022927"/>
    </source>
</evidence>
<feature type="transmembrane region" description="Helical" evidence="13">
    <location>
        <begin position="419"/>
        <end position="442"/>
    </location>
</feature>
<evidence type="ECO:0000256" key="5">
    <source>
        <dbReference type="ARBA" id="ARBA00022475"/>
    </source>
</evidence>
<evidence type="ECO:0000256" key="9">
    <source>
        <dbReference type="ARBA" id="ARBA00023136"/>
    </source>
</evidence>
<dbReference type="Proteomes" id="UP000019276">
    <property type="component" value="Unassembled WGS sequence"/>
</dbReference>
<organism evidence="16 17">
    <name type="scientific">Catenovulum agarivorans DS-2</name>
    <dbReference type="NCBI Taxonomy" id="1328313"/>
    <lineage>
        <taxon>Bacteria</taxon>
        <taxon>Pseudomonadati</taxon>
        <taxon>Pseudomonadota</taxon>
        <taxon>Gammaproteobacteria</taxon>
        <taxon>Alteromonadales</taxon>
        <taxon>Alteromonadaceae</taxon>
        <taxon>Catenovulum</taxon>
    </lineage>
</organism>
<dbReference type="PATRIC" id="fig|1328313.3.peg.2744"/>
<dbReference type="eggNOG" id="COG0706">
    <property type="taxonomic scope" value="Bacteria"/>
</dbReference>
<evidence type="ECO:0000256" key="11">
    <source>
        <dbReference type="ARBA" id="ARBA00033245"/>
    </source>
</evidence>
<dbReference type="STRING" id="1328313.DS2_13434"/>
<keyword evidence="10 13" id="KW-0143">Chaperone</keyword>
<dbReference type="GO" id="GO:0015031">
    <property type="term" value="P:protein transport"/>
    <property type="evidence" value="ECO:0007669"/>
    <property type="project" value="UniProtKB-KW"/>
</dbReference>
<dbReference type="Pfam" id="PF02096">
    <property type="entry name" value="60KD_IMP"/>
    <property type="match status" value="1"/>
</dbReference>
<evidence type="ECO:0000313" key="16">
    <source>
        <dbReference type="EMBL" id="EWH09273.1"/>
    </source>
</evidence>
<comment type="subcellular location">
    <subcellularLocation>
        <location evidence="1">Cell inner membrane</location>
        <topology evidence="1">Multi-pass membrane protein</topology>
    </subcellularLocation>
    <subcellularLocation>
        <location evidence="13">Cell membrane</location>
        <topology evidence="13">Multi-pass membrane protein</topology>
    </subcellularLocation>
</comment>
<evidence type="ECO:0000256" key="3">
    <source>
        <dbReference type="ARBA" id="ARBA00015325"/>
    </source>
</evidence>
<evidence type="ECO:0000256" key="2">
    <source>
        <dbReference type="ARBA" id="ARBA00010527"/>
    </source>
</evidence>
<dbReference type="CDD" id="cd19961">
    <property type="entry name" value="EcYidC-like_peri"/>
    <property type="match status" value="1"/>
</dbReference>
<comment type="function">
    <text evidence="13">Required for the insertion and/or proper folding and/or complex formation of integral membrane proteins into the membrane. Involved in integration of membrane proteins that insert both dependently and independently of the Sec translocase complex, as well as at least some lipoproteins. Aids folding of multispanning membrane proteins.</text>
</comment>
<dbReference type="NCBIfam" id="TIGR03592">
    <property type="entry name" value="yidC_oxa1_cterm"/>
    <property type="match status" value="1"/>
</dbReference>
<keyword evidence="5 13" id="KW-1003">Cell membrane</keyword>
<dbReference type="PRINTS" id="PR00701">
    <property type="entry name" value="60KDINNERMP"/>
</dbReference>
<gene>
    <name evidence="13" type="primary">yidC</name>
    <name evidence="16" type="ORF">DS2_13434</name>
</gene>
<protein>
    <recommendedName>
        <fullName evidence="3 13">Membrane protein insertase YidC</fullName>
    </recommendedName>
    <alternativeName>
        <fullName evidence="12 13">Foldase YidC</fullName>
    </alternativeName>
    <alternativeName>
        <fullName evidence="11 13">Membrane integrase YidC</fullName>
    </alternativeName>
    <alternativeName>
        <fullName evidence="13">Membrane protein YidC</fullName>
    </alternativeName>
</protein>
<dbReference type="HAMAP" id="MF_01810">
    <property type="entry name" value="YidC_type1"/>
    <property type="match status" value="1"/>
</dbReference>
<dbReference type="OrthoDB" id="9780552at2"/>
<evidence type="ECO:0000259" key="14">
    <source>
        <dbReference type="Pfam" id="PF02096"/>
    </source>
</evidence>
<dbReference type="AlphaFoldDB" id="W7QN04"/>
<dbReference type="Gene3D" id="2.70.98.90">
    <property type="match status" value="1"/>
</dbReference>
<accession>W7QN04</accession>
<dbReference type="NCBIfam" id="NF002353">
    <property type="entry name" value="PRK01318.1-4"/>
    <property type="match status" value="1"/>
</dbReference>
<comment type="caution">
    <text evidence="16">The sequence shown here is derived from an EMBL/GenBank/DDBJ whole genome shotgun (WGS) entry which is preliminary data.</text>
</comment>
<dbReference type="PANTHER" id="PTHR12428:SF65">
    <property type="entry name" value="CYTOCHROME C OXIDASE ASSEMBLY PROTEIN COX18, MITOCHONDRIAL"/>
    <property type="match status" value="1"/>
</dbReference>
<dbReference type="InterPro" id="IPR028053">
    <property type="entry name" value="Membr_insert_YidC_N"/>
</dbReference>
<feature type="transmembrane region" description="Helical" evidence="13">
    <location>
        <begin position="348"/>
        <end position="374"/>
    </location>
</feature>
<dbReference type="InterPro" id="IPR001708">
    <property type="entry name" value="YidC/ALB3/OXA1/COX18"/>
</dbReference>
<keyword evidence="6 13" id="KW-0812">Transmembrane</keyword>
<name>W7QN04_9ALTE</name>
<dbReference type="EMBL" id="ARZY01000026">
    <property type="protein sequence ID" value="EWH09273.1"/>
    <property type="molecule type" value="Genomic_DNA"/>
</dbReference>
<dbReference type="InterPro" id="IPR019998">
    <property type="entry name" value="Membr_insert_YidC"/>
</dbReference>
<comment type="similarity">
    <text evidence="2 13">Belongs to the OXA1/ALB3/YidC family. Type 1 subfamily.</text>
</comment>
<feature type="transmembrane region" description="Helical" evidence="13">
    <location>
        <begin position="517"/>
        <end position="534"/>
    </location>
</feature>
<evidence type="ECO:0000313" key="17">
    <source>
        <dbReference type="Proteomes" id="UP000019276"/>
    </source>
</evidence>
<evidence type="ECO:0000256" key="12">
    <source>
        <dbReference type="ARBA" id="ARBA00033342"/>
    </source>
</evidence>
<dbReference type="InterPro" id="IPR028055">
    <property type="entry name" value="YidC/Oxa/ALB_C"/>
</dbReference>
<dbReference type="NCBIfam" id="NF002352">
    <property type="entry name" value="PRK01318.1-3"/>
    <property type="match status" value="1"/>
</dbReference>
<sequence>MESQRSFLLIGLALVTFLLWNQWQIDHAPQPVAPITAESTTQQVEQKPVQVSADVPVAEQSVIESIATGSNFITVTTDTVKAKIDLLGGDIVQLDLLQFAKEKDGSEAYPLLVEQGADLYHAQSGLTGAHGPDASPKGRPLYVAAQTDYQMSGDTLEVPISFKNNQGLTVKKVFVFRQGEHDIQIRFDVSNTSDAVKNVQLFAQLKQNTAQAQSSMMMPTYHGAAYSTHNESYEKIDFDDILDSNLRVASTGGWISMIEHYFVTAFIPQENENIEISTKALSGGKVLMRYKGEAVQVAPGQTASLTTTLYAGPKHQDKLSELADNLDLTVDYGILWFLSQPLFHLLQFLHGLVGNWGVAIILITIIVKGLMYGLTKKQYTSMAKLRQLQPKLTELKNRYGEDRQKFSQAMMELYRKEKVNPMGGCLPILLQMPIFLALYWVFVESVELRHAEFALWIHDLSQQDPFYVLPILMGASMFVMQKLQPTPMQDPVQQKIFQYMPVAFTFFFLWFPAGLVLYWLVSNIISIVQMLMINKAMEKKGLK</sequence>
<dbReference type="GO" id="GO:0051205">
    <property type="term" value="P:protein insertion into membrane"/>
    <property type="evidence" value="ECO:0007669"/>
    <property type="project" value="TreeGrafter"/>
</dbReference>
<feature type="domain" description="Membrane insertase YidC/Oxa/ALB C-terminal" evidence="14">
    <location>
        <begin position="356"/>
        <end position="535"/>
    </location>
</feature>
<evidence type="ECO:0000256" key="6">
    <source>
        <dbReference type="ARBA" id="ARBA00022692"/>
    </source>
</evidence>
<dbReference type="GO" id="GO:0032977">
    <property type="term" value="F:membrane insertase activity"/>
    <property type="evidence" value="ECO:0007669"/>
    <property type="project" value="InterPro"/>
</dbReference>
<dbReference type="CDD" id="cd20070">
    <property type="entry name" value="5TM_YidC_Alb3"/>
    <property type="match status" value="1"/>
</dbReference>
<dbReference type="PRINTS" id="PR01900">
    <property type="entry name" value="YIDCPROTEIN"/>
</dbReference>
<evidence type="ECO:0000256" key="8">
    <source>
        <dbReference type="ARBA" id="ARBA00022989"/>
    </source>
</evidence>
<comment type="caution">
    <text evidence="13">Lacks conserved residue(s) required for the propagation of feature annotation.</text>
</comment>
<evidence type="ECO:0000256" key="13">
    <source>
        <dbReference type="HAMAP-Rule" id="MF_01810"/>
    </source>
</evidence>
<dbReference type="GO" id="GO:0005886">
    <property type="term" value="C:plasma membrane"/>
    <property type="evidence" value="ECO:0007669"/>
    <property type="project" value="UniProtKB-SubCell"/>
</dbReference>
<dbReference type="RefSeq" id="WP_035015334.1">
    <property type="nucleotide sequence ID" value="NZ_ARZY01000026.1"/>
</dbReference>
<dbReference type="PANTHER" id="PTHR12428">
    <property type="entry name" value="OXA1"/>
    <property type="match status" value="1"/>
</dbReference>
<keyword evidence="7 13" id="KW-0653">Protein transport</keyword>
<dbReference type="InterPro" id="IPR038221">
    <property type="entry name" value="YidC_periplasmic_sf"/>
</dbReference>
<keyword evidence="8 13" id="KW-1133">Transmembrane helix</keyword>
<evidence type="ECO:0000259" key="15">
    <source>
        <dbReference type="Pfam" id="PF14849"/>
    </source>
</evidence>
<keyword evidence="17" id="KW-1185">Reference proteome</keyword>
<keyword evidence="4 13" id="KW-0813">Transport</keyword>
<evidence type="ECO:0000256" key="10">
    <source>
        <dbReference type="ARBA" id="ARBA00023186"/>
    </source>
</evidence>
<comment type="subunit">
    <text evidence="13">Interacts with the Sec translocase complex via SecD. Specifically interacts with transmembrane segments of nascent integral membrane proteins during membrane integration.</text>
</comment>